<keyword evidence="8 12" id="KW-0539">Nucleus</keyword>
<accession>A0ABQ9E4X6</accession>
<keyword evidence="3 12" id="KW-0479">Metal-binding</keyword>
<dbReference type="Gene3D" id="1.25.40.820">
    <property type="match status" value="1"/>
</dbReference>
<evidence type="ECO:0000256" key="10">
    <source>
        <dbReference type="ARBA" id="ARBA00048336"/>
    </source>
</evidence>
<keyword evidence="4 12" id="KW-0863">Zinc-finger</keyword>
<evidence type="ECO:0000259" key="13">
    <source>
        <dbReference type="PROSITE" id="PS51479"/>
    </source>
</evidence>
<keyword evidence="5 12" id="KW-0378">Hydrolase</keyword>
<dbReference type="PANTHER" id="PTHR14732:SF0">
    <property type="entry name" value="RNA POLYMERASE II SUBUNIT B1 CTD PHOSPHATASE RPAP2-RELATED"/>
    <property type="match status" value="1"/>
</dbReference>
<comment type="subcellular location">
    <subcellularLocation>
        <location evidence="1 12">Nucleus</location>
    </subcellularLocation>
</comment>
<evidence type="ECO:0000256" key="4">
    <source>
        <dbReference type="ARBA" id="ARBA00022771"/>
    </source>
</evidence>
<keyword evidence="6 12" id="KW-0862">Zinc</keyword>
<dbReference type="PANTHER" id="PTHR14732">
    <property type="entry name" value="RNA POLYMERASE II SUBUNIT B1 CTD PHOSPHATASE RPAP2-RELATED"/>
    <property type="match status" value="1"/>
</dbReference>
<evidence type="ECO:0000256" key="11">
    <source>
        <dbReference type="PROSITE-ProRule" id="PRU00812"/>
    </source>
</evidence>
<comment type="catalytic activity">
    <reaction evidence="9 12">
        <text>O-phospho-L-seryl-[protein] + H2O = L-seryl-[protein] + phosphate</text>
        <dbReference type="Rhea" id="RHEA:20629"/>
        <dbReference type="Rhea" id="RHEA-COMP:9863"/>
        <dbReference type="Rhea" id="RHEA-COMP:11604"/>
        <dbReference type="ChEBI" id="CHEBI:15377"/>
        <dbReference type="ChEBI" id="CHEBI:29999"/>
        <dbReference type="ChEBI" id="CHEBI:43474"/>
        <dbReference type="ChEBI" id="CHEBI:83421"/>
        <dbReference type="EC" id="3.1.3.16"/>
    </reaction>
</comment>
<keyword evidence="7 12" id="KW-0904">Protein phosphatase</keyword>
<comment type="function">
    <text evidence="12">Putative RNA polymerase II subunit B1 C-terminal domain (CTD) phosphatase involved in RNA polymerase II transcription regulation.</text>
</comment>
<dbReference type="Proteomes" id="UP001217089">
    <property type="component" value="Unassembled WGS sequence"/>
</dbReference>
<feature type="domain" description="RTR1-type" evidence="13">
    <location>
        <begin position="54"/>
        <end position="122"/>
    </location>
</feature>
<dbReference type="EMBL" id="JARBDR010000919">
    <property type="protein sequence ID" value="KAJ8300471.1"/>
    <property type="molecule type" value="Genomic_DNA"/>
</dbReference>
<proteinExistence type="inferred from homology"/>
<evidence type="ECO:0000256" key="8">
    <source>
        <dbReference type="ARBA" id="ARBA00023242"/>
    </source>
</evidence>
<dbReference type="Pfam" id="PF04181">
    <property type="entry name" value="RPAP2_Rtr1"/>
    <property type="match status" value="1"/>
</dbReference>
<evidence type="ECO:0000256" key="5">
    <source>
        <dbReference type="ARBA" id="ARBA00022801"/>
    </source>
</evidence>
<evidence type="ECO:0000256" key="6">
    <source>
        <dbReference type="ARBA" id="ARBA00022833"/>
    </source>
</evidence>
<comment type="caution">
    <text evidence="14">The sequence shown here is derived from an EMBL/GenBank/DDBJ whole genome shotgun (WGS) entry which is preliminary data.</text>
</comment>
<evidence type="ECO:0000256" key="3">
    <source>
        <dbReference type="ARBA" id="ARBA00022723"/>
    </source>
</evidence>
<evidence type="ECO:0000256" key="9">
    <source>
        <dbReference type="ARBA" id="ARBA00047761"/>
    </source>
</evidence>
<name>A0ABQ9E4X6_TEGGR</name>
<dbReference type="InterPro" id="IPR038534">
    <property type="entry name" value="Rtr1/RPAP2_sf"/>
</dbReference>
<evidence type="ECO:0000256" key="1">
    <source>
        <dbReference type="ARBA" id="ARBA00004123"/>
    </source>
</evidence>
<dbReference type="InterPro" id="IPR007308">
    <property type="entry name" value="Rtr1/RPAP2_dom"/>
</dbReference>
<organism evidence="14 15">
    <name type="scientific">Tegillarca granosa</name>
    <name type="common">Malaysian cockle</name>
    <name type="synonym">Anadara granosa</name>
    <dbReference type="NCBI Taxonomy" id="220873"/>
    <lineage>
        <taxon>Eukaryota</taxon>
        <taxon>Metazoa</taxon>
        <taxon>Spiralia</taxon>
        <taxon>Lophotrochozoa</taxon>
        <taxon>Mollusca</taxon>
        <taxon>Bivalvia</taxon>
        <taxon>Autobranchia</taxon>
        <taxon>Pteriomorphia</taxon>
        <taxon>Arcoida</taxon>
        <taxon>Arcoidea</taxon>
        <taxon>Arcidae</taxon>
        <taxon>Tegillarca</taxon>
    </lineage>
</organism>
<dbReference type="EC" id="3.1.3.16" evidence="12"/>
<sequence length="266" mass="30648">MDKKKVIQNKEEEEKKKKAALETKIRKRVAAEEKAYRVVERFVDETVSEDFLKDAGQLITPSHYDDIVVERAIAKLCGYPICKNILTNVSKQKFQISTRTNKVYDITERKKQISDTPVWGRENEPRVQFDLLSLDSKRSMKPWITTNSLKFLKISTNESVDDEKSMGVEARYEELEKQLGIDILVGESAATGPSDHPQNPVPDYAALEKDTDYFSVKVKEYYKGSFTYKSADTEKQDARFVTTNEVIYSRCVFRFTTVSSYIQFGQ</sequence>
<evidence type="ECO:0000313" key="14">
    <source>
        <dbReference type="EMBL" id="KAJ8300471.1"/>
    </source>
</evidence>
<gene>
    <name evidence="14" type="ORF">KUTeg_021990</name>
</gene>
<comment type="catalytic activity">
    <reaction evidence="10 12">
        <text>O-phospho-L-threonyl-[protein] + H2O = L-threonyl-[protein] + phosphate</text>
        <dbReference type="Rhea" id="RHEA:47004"/>
        <dbReference type="Rhea" id="RHEA-COMP:11060"/>
        <dbReference type="Rhea" id="RHEA-COMP:11605"/>
        <dbReference type="ChEBI" id="CHEBI:15377"/>
        <dbReference type="ChEBI" id="CHEBI:30013"/>
        <dbReference type="ChEBI" id="CHEBI:43474"/>
        <dbReference type="ChEBI" id="CHEBI:61977"/>
        <dbReference type="EC" id="3.1.3.16"/>
    </reaction>
</comment>
<evidence type="ECO:0000256" key="2">
    <source>
        <dbReference type="ARBA" id="ARBA00005676"/>
    </source>
</evidence>
<protein>
    <recommendedName>
        <fullName evidence="12">RNA polymerase II subunit B1 CTD phosphatase RPAP2 homolog</fullName>
        <ecNumber evidence="12">3.1.3.16</ecNumber>
    </recommendedName>
</protein>
<keyword evidence="15" id="KW-1185">Reference proteome</keyword>
<dbReference type="PROSITE" id="PS51479">
    <property type="entry name" value="ZF_RTR1"/>
    <property type="match status" value="1"/>
</dbReference>
<evidence type="ECO:0000256" key="12">
    <source>
        <dbReference type="RuleBase" id="RU367080"/>
    </source>
</evidence>
<reference evidence="14 15" key="1">
    <citation type="submission" date="2022-12" db="EMBL/GenBank/DDBJ databases">
        <title>Chromosome-level genome of Tegillarca granosa.</title>
        <authorList>
            <person name="Kim J."/>
        </authorList>
    </citation>
    <scope>NUCLEOTIDE SEQUENCE [LARGE SCALE GENOMIC DNA]</scope>
    <source>
        <strain evidence="14">Teg-2019</strain>
        <tissue evidence="14">Adductor muscle</tissue>
    </source>
</reference>
<evidence type="ECO:0000313" key="15">
    <source>
        <dbReference type="Proteomes" id="UP001217089"/>
    </source>
</evidence>
<dbReference type="InterPro" id="IPR039693">
    <property type="entry name" value="Rtr1/RPAP2"/>
</dbReference>
<evidence type="ECO:0000256" key="7">
    <source>
        <dbReference type="ARBA" id="ARBA00022912"/>
    </source>
</evidence>
<comment type="similarity">
    <text evidence="2 11 12">Belongs to the RPAP2 family.</text>
</comment>